<keyword evidence="6 9" id="KW-0694">RNA-binding</keyword>
<dbReference type="InterPro" id="IPR004506">
    <property type="entry name" value="MnmA-like"/>
</dbReference>
<evidence type="ECO:0000256" key="6">
    <source>
        <dbReference type="ARBA" id="ARBA00022884"/>
    </source>
</evidence>
<dbReference type="GO" id="GO:0005737">
    <property type="term" value="C:cytoplasm"/>
    <property type="evidence" value="ECO:0007669"/>
    <property type="project" value="UniProtKB-SubCell"/>
</dbReference>
<keyword evidence="1 9" id="KW-0820">tRNA-binding</keyword>
<feature type="region of interest" description="Interaction with tRNA" evidence="9">
    <location>
        <begin position="161"/>
        <end position="163"/>
    </location>
</feature>
<dbReference type="NCBIfam" id="NF001138">
    <property type="entry name" value="PRK00143.1"/>
    <property type="match status" value="1"/>
</dbReference>
<evidence type="ECO:0000256" key="9">
    <source>
        <dbReference type="HAMAP-Rule" id="MF_00144"/>
    </source>
</evidence>
<dbReference type="NCBIfam" id="TIGR00420">
    <property type="entry name" value="trmU"/>
    <property type="match status" value="1"/>
</dbReference>
<evidence type="ECO:0000259" key="10">
    <source>
        <dbReference type="Pfam" id="PF20258"/>
    </source>
</evidence>
<evidence type="ECO:0000256" key="8">
    <source>
        <dbReference type="ARBA" id="ARBA00051542"/>
    </source>
</evidence>
<organism evidence="12 13">
    <name type="scientific">Candidatus Desulfovibrio trichonymphae</name>
    <dbReference type="NCBI Taxonomy" id="1725232"/>
    <lineage>
        <taxon>Bacteria</taxon>
        <taxon>Pseudomonadati</taxon>
        <taxon>Thermodesulfobacteriota</taxon>
        <taxon>Desulfovibrionia</taxon>
        <taxon>Desulfovibrionales</taxon>
        <taxon>Desulfovibrionaceae</taxon>
        <taxon>Desulfovibrio</taxon>
    </lineage>
</organism>
<dbReference type="AlphaFoldDB" id="A0A1J1DPJ8"/>
<dbReference type="InterPro" id="IPR046885">
    <property type="entry name" value="MnmA-like_C"/>
</dbReference>
<dbReference type="HAMAP" id="MF_00144">
    <property type="entry name" value="tRNA_thiouridyl_MnmA"/>
    <property type="match status" value="1"/>
</dbReference>
<evidence type="ECO:0000256" key="3">
    <source>
        <dbReference type="ARBA" id="ARBA00022694"/>
    </source>
</evidence>
<keyword evidence="5 9" id="KW-0067">ATP-binding</keyword>
<proteinExistence type="inferred from homology"/>
<feature type="binding site" evidence="9">
    <location>
        <position position="137"/>
    </location>
    <ligand>
        <name>ATP</name>
        <dbReference type="ChEBI" id="CHEBI:30616"/>
    </ligand>
</feature>
<dbReference type="EC" id="2.8.1.13" evidence="9"/>
<evidence type="ECO:0000313" key="13">
    <source>
        <dbReference type="Proteomes" id="UP000242645"/>
    </source>
</evidence>
<dbReference type="Gene3D" id="2.40.30.10">
    <property type="entry name" value="Translation factors"/>
    <property type="match status" value="1"/>
</dbReference>
<evidence type="ECO:0000256" key="2">
    <source>
        <dbReference type="ARBA" id="ARBA00022679"/>
    </source>
</evidence>
<accession>A0A1J1DPJ8</accession>
<keyword evidence="7" id="KW-1015">Disulfide bond</keyword>
<keyword evidence="4 9" id="KW-0547">Nucleotide-binding</keyword>
<dbReference type="Gene3D" id="3.40.50.620">
    <property type="entry name" value="HUPs"/>
    <property type="match status" value="1"/>
</dbReference>
<comment type="function">
    <text evidence="9">Catalyzes the 2-thiolation of uridine at the wobble position (U34) of tRNA, leading to the formation of s(2)U34.</text>
</comment>
<feature type="domain" description="tRNA-specific 2-thiouridylase MnmA-like C-terminal" evidence="10">
    <location>
        <begin position="289"/>
        <end position="359"/>
    </location>
</feature>
<name>A0A1J1DPJ8_9BACT</name>
<dbReference type="Gene3D" id="2.30.30.280">
    <property type="entry name" value="Adenine nucleotide alpha hydrolases-like domains"/>
    <property type="match status" value="1"/>
</dbReference>
<dbReference type="Proteomes" id="UP000242645">
    <property type="component" value="Chromosome"/>
</dbReference>
<feature type="site" description="Interaction with tRNA" evidence="9">
    <location>
        <position position="138"/>
    </location>
</feature>
<dbReference type="KEGG" id="dtr:RSDT_0257"/>
<dbReference type="CDD" id="cd01998">
    <property type="entry name" value="MnmA_TRMU-like"/>
    <property type="match status" value="1"/>
</dbReference>
<feature type="binding site" evidence="9">
    <location>
        <begin position="14"/>
        <end position="21"/>
    </location>
    <ligand>
        <name>ATP</name>
        <dbReference type="ChEBI" id="CHEBI:30616"/>
    </ligand>
</feature>
<dbReference type="InterPro" id="IPR046884">
    <property type="entry name" value="MnmA-like_central"/>
</dbReference>
<dbReference type="Pfam" id="PF03054">
    <property type="entry name" value="tRNA_Me_trans"/>
    <property type="match status" value="1"/>
</dbReference>
<protein>
    <recommendedName>
        <fullName evidence="9">tRNA-specific 2-thiouridylase MnmA</fullName>
        <ecNumber evidence="9">2.8.1.13</ecNumber>
    </recommendedName>
</protein>
<comment type="catalytic activity">
    <reaction evidence="8 9">
        <text>S-sulfanyl-L-cysteinyl-[protein] + uridine(34) in tRNA + AH2 + ATP = 2-thiouridine(34) in tRNA + L-cysteinyl-[protein] + A + AMP + diphosphate + H(+)</text>
        <dbReference type="Rhea" id="RHEA:47032"/>
        <dbReference type="Rhea" id="RHEA-COMP:10131"/>
        <dbReference type="Rhea" id="RHEA-COMP:11726"/>
        <dbReference type="Rhea" id="RHEA-COMP:11727"/>
        <dbReference type="Rhea" id="RHEA-COMP:11728"/>
        <dbReference type="ChEBI" id="CHEBI:13193"/>
        <dbReference type="ChEBI" id="CHEBI:15378"/>
        <dbReference type="ChEBI" id="CHEBI:17499"/>
        <dbReference type="ChEBI" id="CHEBI:29950"/>
        <dbReference type="ChEBI" id="CHEBI:30616"/>
        <dbReference type="ChEBI" id="CHEBI:33019"/>
        <dbReference type="ChEBI" id="CHEBI:61963"/>
        <dbReference type="ChEBI" id="CHEBI:65315"/>
        <dbReference type="ChEBI" id="CHEBI:87170"/>
        <dbReference type="ChEBI" id="CHEBI:456215"/>
        <dbReference type="EC" id="2.8.1.13"/>
    </reaction>
</comment>
<dbReference type="SUPFAM" id="SSF52402">
    <property type="entry name" value="Adenine nucleotide alpha hydrolases-like"/>
    <property type="match status" value="1"/>
</dbReference>
<evidence type="ECO:0000256" key="7">
    <source>
        <dbReference type="ARBA" id="ARBA00023157"/>
    </source>
</evidence>
<keyword evidence="3 9" id="KW-0819">tRNA processing</keyword>
<evidence type="ECO:0000259" key="11">
    <source>
        <dbReference type="Pfam" id="PF20259"/>
    </source>
</evidence>
<dbReference type="Pfam" id="PF20258">
    <property type="entry name" value="tRNA_Me_trans_C"/>
    <property type="match status" value="1"/>
</dbReference>
<keyword evidence="2 9" id="KW-0808">Transferase</keyword>
<dbReference type="RefSeq" id="WP_096399302.1">
    <property type="nucleotide sequence ID" value="NZ_AP017368.1"/>
</dbReference>
<dbReference type="GO" id="GO:0002143">
    <property type="term" value="P:tRNA wobble position uridine thiolation"/>
    <property type="evidence" value="ECO:0007669"/>
    <property type="project" value="TreeGrafter"/>
</dbReference>
<dbReference type="GO" id="GO:0005524">
    <property type="term" value="F:ATP binding"/>
    <property type="evidence" value="ECO:0007669"/>
    <property type="project" value="UniProtKB-KW"/>
</dbReference>
<dbReference type="InterPro" id="IPR014729">
    <property type="entry name" value="Rossmann-like_a/b/a_fold"/>
</dbReference>
<feature type="active site" description="Nucleophile" evidence="9">
    <location>
        <position position="111"/>
    </location>
</feature>
<dbReference type="FunFam" id="2.30.30.280:FF:000001">
    <property type="entry name" value="tRNA-specific 2-thiouridylase MnmA"/>
    <property type="match status" value="1"/>
</dbReference>
<keyword evidence="13" id="KW-1185">Reference proteome</keyword>
<evidence type="ECO:0000256" key="5">
    <source>
        <dbReference type="ARBA" id="ARBA00022840"/>
    </source>
</evidence>
<keyword evidence="9" id="KW-0963">Cytoplasm</keyword>
<dbReference type="Pfam" id="PF20259">
    <property type="entry name" value="tRNA_Me_trans_M"/>
    <property type="match status" value="1"/>
</dbReference>
<gene>
    <name evidence="9 12" type="primary">mnmA</name>
    <name evidence="12" type="ORF">RSDT_0257</name>
</gene>
<dbReference type="GO" id="GO:0000049">
    <property type="term" value="F:tRNA binding"/>
    <property type="evidence" value="ECO:0007669"/>
    <property type="project" value="UniProtKB-KW"/>
</dbReference>
<sequence length="360" mass="38607">MSAGHLLRKKILIGLSGGVDSAVAALLLVKQGFRVIGATMSVYDGPPAPSRGGACYDCGEKEDIASAAILSAMLGIPHHVFDCSASYKAVVLSYFKKTYLAGKTPNPCVRCNHLLKFGLLPSLARECGLDFDFFATGHYARTEFSQHYGRHVLLRGRDPHKDQSYFLYRLNRSQINSALFPLGNMTKKEVRALAAGHGLPMHAKPDSQDFCAGGYAALLNMPDSPGKIVDSDGLELGTHAGFWHFTPGQRKGLGIAAKKPLYVLRVNPARNEVVAGDYEESLQQDCTLEYTRLHVPLETAGHSLAARLRSSQRPVTVTALPGAAASQLSISFAEPQQGVAAGQSLVLYCGDLVVGGGIIR</sequence>
<feature type="binding site" evidence="9">
    <location>
        <position position="40"/>
    </location>
    <ligand>
        <name>ATP</name>
        <dbReference type="ChEBI" id="CHEBI:30616"/>
    </ligand>
</feature>
<evidence type="ECO:0000256" key="1">
    <source>
        <dbReference type="ARBA" id="ARBA00022555"/>
    </source>
</evidence>
<feature type="site" description="Interaction with tRNA" evidence="9">
    <location>
        <position position="343"/>
    </location>
</feature>
<evidence type="ECO:0000256" key="4">
    <source>
        <dbReference type="ARBA" id="ARBA00022741"/>
    </source>
</evidence>
<dbReference type="EMBL" id="AP017368">
    <property type="protein sequence ID" value="BAV91769.1"/>
    <property type="molecule type" value="Genomic_DNA"/>
</dbReference>
<comment type="subcellular location">
    <subcellularLocation>
        <location evidence="9">Cytoplasm</location>
    </subcellularLocation>
</comment>
<evidence type="ECO:0000313" key="12">
    <source>
        <dbReference type="EMBL" id="BAV91769.1"/>
    </source>
</evidence>
<dbReference type="InterPro" id="IPR023382">
    <property type="entry name" value="MnmA-like_central_sf"/>
</dbReference>
<reference evidence="12 13" key="1">
    <citation type="journal article" date="2017" name="ISME J.">
        <title>Genome of 'Ca. Desulfovibrio trichonymphae', an H2-oxidizing bacterium in a tripartite symbiotic system within a protist cell in the termite gut.</title>
        <authorList>
            <person name="Kuwahara H."/>
            <person name="Yuki M."/>
            <person name="Izawa K."/>
            <person name="Ohkuma M."/>
            <person name="Hongoh Y."/>
        </authorList>
    </citation>
    <scope>NUCLEOTIDE SEQUENCE [LARGE SCALE GENOMIC DNA]</scope>
    <source>
        <strain evidence="12 13">Rs-N31</strain>
    </source>
</reference>
<dbReference type="PANTHER" id="PTHR11933">
    <property type="entry name" value="TRNA 5-METHYLAMINOMETHYL-2-THIOURIDYLATE -METHYLTRANSFERASE"/>
    <property type="match status" value="1"/>
</dbReference>
<feature type="active site" description="Cysteine persulfide intermediate" evidence="9">
    <location>
        <position position="211"/>
    </location>
</feature>
<dbReference type="PANTHER" id="PTHR11933:SF5">
    <property type="entry name" value="MITOCHONDRIAL TRNA-SPECIFIC 2-THIOURIDYLASE 1"/>
    <property type="match status" value="1"/>
</dbReference>
<comment type="caution">
    <text evidence="9">Lacks conserved residue(s) required for the propagation of feature annotation.</text>
</comment>
<dbReference type="OrthoDB" id="9800696at2"/>
<dbReference type="GO" id="GO:0103016">
    <property type="term" value="F:tRNA-uridine 2-sulfurtransferase activity"/>
    <property type="evidence" value="ECO:0007669"/>
    <property type="project" value="UniProtKB-EC"/>
</dbReference>
<comment type="similarity">
    <text evidence="9">Belongs to the MnmA/TRMU family.</text>
</comment>
<feature type="domain" description="tRNA-specific 2-thiouridylase MnmA-like central" evidence="11">
    <location>
        <begin position="221"/>
        <end position="276"/>
    </location>
</feature>